<accession>A0A0V0YLU6</accession>
<sequence length="62" mass="6732">MLVRQVKLKPCSGTSSGSLLRATKIPLCCTNLCMVIIKKCGATNECWLTVRSSVRSIAAYKV</sequence>
<gene>
    <name evidence="1" type="ORF">T4E_2227</name>
</gene>
<dbReference type="AlphaFoldDB" id="A0A0V0YLU6"/>
<evidence type="ECO:0000313" key="2">
    <source>
        <dbReference type="Proteomes" id="UP000054815"/>
    </source>
</evidence>
<name>A0A0V0YLU6_TRIPS</name>
<evidence type="ECO:0000313" key="1">
    <source>
        <dbReference type="EMBL" id="KRY01317.1"/>
    </source>
</evidence>
<dbReference type="EMBL" id="JYDU01000003">
    <property type="protein sequence ID" value="KRY01317.1"/>
    <property type="molecule type" value="Genomic_DNA"/>
</dbReference>
<organism evidence="1 2">
    <name type="scientific">Trichinella pseudospiralis</name>
    <name type="common">Parasitic roundworm</name>
    <dbReference type="NCBI Taxonomy" id="6337"/>
    <lineage>
        <taxon>Eukaryota</taxon>
        <taxon>Metazoa</taxon>
        <taxon>Ecdysozoa</taxon>
        <taxon>Nematoda</taxon>
        <taxon>Enoplea</taxon>
        <taxon>Dorylaimia</taxon>
        <taxon>Trichinellida</taxon>
        <taxon>Trichinellidae</taxon>
        <taxon>Trichinella</taxon>
    </lineage>
</organism>
<dbReference type="Proteomes" id="UP000054815">
    <property type="component" value="Unassembled WGS sequence"/>
</dbReference>
<comment type="caution">
    <text evidence="1">The sequence shown here is derived from an EMBL/GenBank/DDBJ whole genome shotgun (WGS) entry which is preliminary data.</text>
</comment>
<proteinExistence type="predicted"/>
<protein>
    <submittedName>
        <fullName evidence="1">Uncharacterized protein</fullName>
    </submittedName>
</protein>
<reference evidence="1 2" key="1">
    <citation type="submission" date="2015-01" db="EMBL/GenBank/DDBJ databases">
        <title>Evolution of Trichinella species and genotypes.</title>
        <authorList>
            <person name="Korhonen P.K."/>
            <person name="Edoardo P."/>
            <person name="Giuseppe L.R."/>
            <person name="Gasser R.B."/>
        </authorList>
    </citation>
    <scope>NUCLEOTIDE SEQUENCE [LARGE SCALE GENOMIC DNA]</scope>
    <source>
        <strain evidence="1">ISS141</strain>
    </source>
</reference>